<evidence type="ECO:0000313" key="2">
    <source>
        <dbReference type="EMBL" id="KAK7251166.1"/>
    </source>
</evidence>
<keyword evidence="1" id="KW-1133">Transmembrane helix</keyword>
<reference evidence="2 3" key="1">
    <citation type="submission" date="2024-01" db="EMBL/GenBank/DDBJ databases">
        <title>The genomes of 5 underutilized Papilionoideae crops provide insights into root nodulation and disease resistanc.</title>
        <authorList>
            <person name="Yuan L."/>
        </authorList>
    </citation>
    <scope>NUCLEOTIDE SEQUENCE [LARGE SCALE GENOMIC DNA]</scope>
    <source>
        <strain evidence="2">ZHUSHIDOU_FW_LH</strain>
        <tissue evidence="2">Leaf</tissue>
    </source>
</reference>
<feature type="transmembrane region" description="Helical" evidence="1">
    <location>
        <begin position="105"/>
        <end position="124"/>
    </location>
</feature>
<keyword evidence="1" id="KW-0812">Transmembrane</keyword>
<feature type="transmembrane region" description="Helical" evidence="1">
    <location>
        <begin position="72"/>
        <end position="93"/>
    </location>
</feature>
<comment type="caution">
    <text evidence="2">The sequence shown here is derived from an EMBL/GenBank/DDBJ whole genome shotgun (WGS) entry which is preliminary data.</text>
</comment>
<proteinExistence type="predicted"/>
<name>A0AAN9HR40_CROPI</name>
<sequence length="125" mass="14099">MKAHHLELKLPLSKVAASVVIVLLFLGLREKHQLELDNLTLTTLPFKTLKFFTLVVIQYIKKTTLYLLLRGGWLMLFSVAIGTLGIVLMTFDGPLEKHLGELLEYFRFGLWWTTLGVASSIGLGK</sequence>
<gene>
    <name evidence="2" type="ORF">RIF29_34121</name>
</gene>
<dbReference type="AlphaFoldDB" id="A0AAN9HR40"/>
<evidence type="ECO:0000256" key="1">
    <source>
        <dbReference type="SAM" id="Phobius"/>
    </source>
</evidence>
<protein>
    <submittedName>
        <fullName evidence="2">Uncharacterized protein</fullName>
    </submittedName>
</protein>
<dbReference type="Proteomes" id="UP001372338">
    <property type="component" value="Unassembled WGS sequence"/>
</dbReference>
<keyword evidence="3" id="KW-1185">Reference proteome</keyword>
<organism evidence="2 3">
    <name type="scientific">Crotalaria pallida</name>
    <name type="common">Smooth rattlebox</name>
    <name type="synonym">Crotalaria striata</name>
    <dbReference type="NCBI Taxonomy" id="3830"/>
    <lineage>
        <taxon>Eukaryota</taxon>
        <taxon>Viridiplantae</taxon>
        <taxon>Streptophyta</taxon>
        <taxon>Embryophyta</taxon>
        <taxon>Tracheophyta</taxon>
        <taxon>Spermatophyta</taxon>
        <taxon>Magnoliopsida</taxon>
        <taxon>eudicotyledons</taxon>
        <taxon>Gunneridae</taxon>
        <taxon>Pentapetalae</taxon>
        <taxon>rosids</taxon>
        <taxon>fabids</taxon>
        <taxon>Fabales</taxon>
        <taxon>Fabaceae</taxon>
        <taxon>Papilionoideae</taxon>
        <taxon>50 kb inversion clade</taxon>
        <taxon>genistoids sensu lato</taxon>
        <taxon>core genistoids</taxon>
        <taxon>Crotalarieae</taxon>
        <taxon>Crotalaria</taxon>
    </lineage>
</organism>
<dbReference type="EMBL" id="JAYWIO010000007">
    <property type="protein sequence ID" value="KAK7251166.1"/>
    <property type="molecule type" value="Genomic_DNA"/>
</dbReference>
<accession>A0AAN9HR40</accession>
<evidence type="ECO:0000313" key="3">
    <source>
        <dbReference type="Proteomes" id="UP001372338"/>
    </source>
</evidence>
<feature type="transmembrane region" description="Helical" evidence="1">
    <location>
        <begin position="12"/>
        <end position="28"/>
    </location>
</feature>
<keyword evidence="1" id="KW-0472">Membrane</keyword>